<dbReference type="Gene3D" id="3.30.70.20">
    <property type="match status" value="1"/>
</dbReference>
<organism evidence="5 6">
    <name type="scientific">Clostridium neonatale</name>
    <dbReference type="NCBI Taxonomy" id="137838"/>
    <lineage>
        <taxon>Bacteria</taxon>
        <taxon>Bacillati</taxon>
        <taxon>Bacillota</taxon>
        <taxon>Clostridia</taxon>
        <taxon>Eubacteriales</taxon>
        <taxon>Clostridiaceae</taxon>
        <taxon>Clostridium</taxon>
    </lineage>
</organism>
<name>A0A2A7MF23_9CLOT</name>
<dbReference type="PROSITE" id="PS00198">
    <property type="entry name" value="4FE4S_FER_1"/>
    <property type="match status" value="2"/>
</dbReference>
<sequence>MKILYNTATGNSLYVAKKIKYAFENCELISIPKALREESFEIEDKIIGFIYPIHYAGVPIVMYDFLSKVKINSDAYVFAIGVSGGGGANTSFYQINKLLGRNINNYLTVKYISNYTKMGTNPTEKRAKNAIANYDSKIEEFIQSISKREEKEAAFKYGIGCFEYKIFKDVLKNKDKNFNVNENCIGCNMCEKICPVNNITIESNKAKWNGKCVDCMACINICPKKAINIGKSTIKKNRYRNPYIEASELISD</sequence>
<dbReference type="PROSITE" id="PS51379">
    <property type="entry name" value="4FE4S_FER_2"/>
    <property type="match status" value="2"/>
</dbReference>
<dbReference type="Pfam" id="PF13187">
    <property type="entry name" value="Fer4_9"/>
    <property type="match status" value="1"/>
</dbReference>
<gene>
    <name evidence="5" type="ORF">CQ394_00050</name>
</gene>
<evidence type="ECO:0000313" key="5">
    <source>
        <dbReference type="EMBL" id="PEG30160.1"/>
    </source>
</evidence>
<dbReference type="SUPFAM" id="SSF52218">
    <property type="entry name" value="Flavoproteins"/>
    <property type="match status" value="1"/>
</dbReference>
<accession>A0A2A7MF23</accession>
<dbReference type="NCBIfam" id="NF038196">
    <property type="entry name" value="ferrodoxin_EFR1"/>
    <property type="match status" value="1"/>
</dbReference>
<dbReference type="STRING" id="137838.GCA_001458595_01445"/>
<keyword evidence="1" id="KW-0479">Metal-binding</keyword>
<comment type="caution">
    <text evidence="5">The sequence shown here is derived from an EMBL/GenBank/DDBJ whole genome shotgun (WGS) entry which is preliminary data.</text>
</comment>
<reference evidence="5 6" key="1">
    <citation type="submission" date="2017-10" db="EMBL/GenBank/DDBJ databases">
        <title>Effective Description of Clostridium neonatale sp. nov. linked to necrotizing enterocolitis in neonates and a clarification of species assignable to the genus Clostridium (Prazmowski 1880) emend. Lawson and Rainey 2016.</title>
        <authorList>
            <person name="Bernard K."/>
            <person name="Burdz T."/>
            <person name="Wiebe D."/>
            <person name="Balcewich B."/>
            <person name="Alfa M."/>
            <person name="Bernier A.-M."/>
        </authorList>
    </citation>
    <scope>NUCLEOTIDE SEQUENCE [LARGE SCALE GENOMIC DNA]</scope>
    <source>
        <strain evidence="5 6">LCDC99A005</strain>
    </source>
</reference>
<dbReference type="OrthoDB" id="9813995at2"/>
<proteinExistence type="predicted"/>
<dbReference type="Gene3D" id="3.40.50.360">
    <property type="match status" value="1"/>
</dbReference>
<dbReference type="GO" id="GO:0051536">
    <property type="term" value="F:iron-sulfur cluster binding"/>
    <property type="evidence" value="ECO:0007669"/>
    <property type="project" value="UniProtKB-KW"/>
</dbReference>
<dbReference type="InterPro" id="IPR017900">
    <property type="entry name" value="4Fe4S_Fe_S_CS"/>
</dbReference>
<dbReference type="PANTHER" id="PTHR43122:SF1">
    <property type="entry name" value="IRON-SULFUR-BINDING PROTEIN"/>
    <property type="match status" value="1"/>
</dbReference>
<keyword evidence="6" id="KW-1185">Reference proteome</keyword>
<keyword evidence="2" id="KW-0408">Iron</keyword>
<dbReference type="AlphaFoldDB" id="A0A2A7MF23"/>
<protein>
    <submittedName>
        <fullName evidence="5">4Fe-4S ferredoxin</fullName>
    </submittedName>
</protein>
<dbReference type="PANTHER" id="PTHR43122">
    <property type="entry name" value="FERREDOXIN SUBUNIT OF PYRUVATE:FLAVODOXIN OXIDOREDUCTASE-RELATED"/>
    <property type="match status" value="1"/>
</dbReference>
<dbReference type="SUPFAM" id="SSF54862">
    <property type="entry name" value="4Fe-4S ferredoxins"/>
    <property type="match status" value="1"/>
</dbReference>
<evidence type="ECO:0000256" key="1">
    <source>
        <dbReference type="ARBA" id="ARBA00022723"/>
    </source>
</evidence>
<evidence type="ECO:0000256" key="2">
    <source>
        <dbReference type="ARBA" id="ARBA00023004"/>
    </source>
</evidence>
<dbReference type="InterPro" id="IPR047964">
    <property type="entry name" value="EFR1-like"/>
</dbReference>
<feature type="domain" description="4Fe-4S ferredoxin-type" evidence="4">
    <location>
        <begin position="176"/>
        <end position="204"/>
    </location>
</feature>
<dbReference type="EMBL" id="PDCJ01000001">
    <property type="protein sequence ID" value="PEG30160.1"/>
    <property type="molecule type" value="Genomic_DNA"/>
</dbReference>
<evidence type="ECO:0000313" key="6">
    <source>
        <dbReference type="Proteomes" id="UP000220840"/>
    </source>
</evidence>
<keyword evidence="3" id="KW-0411">Iron-sulfur</keyword>
<dbReference type="InterPro" id="IPR017896">
    <property type="entry name" value="4Fe4S_Fe-S-bd"/>
</dbReference>
<evidence type="ECO:0000256" key="3">
    <source>
        <dbReference type="ARBA" id="ARBA00023014"/>
    </source>
</evidence>
<dbReference type="InterPro" id="IPR029039">
    <property type="entry name" value="Flavoprotein-like_sf"/>
</dbReference>
<dbReference type="GO" id="GO:0046872">
    <property type="term" value="F:metal ion binding"/>
    <property type="evidence" value="ECO:0007669"/>
    <property type="project" value="UniProtKB-KW"/>
</dbReference>
<evidence type="ECO:0000259" key="4">
    <source>
        <dbReference type="PROSITE" id="PS51379"/>
    </source>
</evidence>
<feature type="domain" description="4Fe-4S ferredoxin-type" evidence="4">
    <location>
        <begin position="211"/>
        <end position="232"/>
    </location>
</feature>
<dbReference type="RefSeq" id="WP_058294337.1">
    <property type="nucleotide sequence ID" value="NZ_LN890328.1"/>
</dbReference>
<dbReference type="Proteomes" id="UP000220840">
    <property type="component" value="Unassembled WGS sequence"/>
</dbReference>